<sequence>MEKVSAACAMDWSIKLEKALRSKNPGRAVEVILETGEKLQQWSKEPEPGTAVYSLFGLVPEEDSSLMRGLFKAGLSEEAMQVWGEMGCSRNEVCYSVLIDGLCGVGKVNEAMMVWSEMLTTGIKPDTVAYSSMIKGLCGIGSIDAALRLYHEMLCQEEPNSQPDVVTYNILLDGLCVHKDVSRAVDLLNCMLDRGCDPDVITCNVFLKSLREKSGACDEGRRFLEELVVRLLKRQRVPGACKIVEVMLSKYLAPKGSTWGLIVPEICKPKKISAAIDKCWRNLCT</sequence>
<dbReference type="Proteomes" id="UP000712281">
    <property type="component" value="Unassembled WGS sequence"/>
</dbReference>
<feature type="repeat" description="PPR" evidence="3">
    <location>
        <begin position="91"/>
        <end position="125"/>
    </location>
</feature>
<proteinExistence type="inferred from homology"/>
<evidence type="ECO:0000313" key="4">
    <source>
        <dbReference type="EMBL" id="KAF2543597.1"/>
    </source>
</evidence>
<keyword evidence="2" id="KW-0677">Repeat</keyword>
<evidence type="ECO:0000256" key="3">
    <source>
        <dbReference type="PROSITE-ProRule" id="PRU00708"/>
    </source>
</evidence>
<dbReference type="InterPro" id="IPR011990">
    <property type="entry name" value="TPR-like_helical_dom_sf"/>
</dbReference>
<organism evidence="4 5">
    <name type="scientific">Brassica cretica</name>
    <name type="common">Mustard</name>
    <dbReference type="NCBI Taxonomy" id="69181"/>
    <lineage>
        <taxon>Eukaryota</taxon>
        <taxon>Viridiplantae</taxon>
        <taxon>Streptophyta</taxon>
        <taxon>Embryophyta</taxon>
        <taxon>Tracheophyta</taxon>
        <taxon>Spermatophyta</taxon>
        <taxon>Magnoliopsida</taxon>
        <taxon>eudicotyledons</taxon>
        <taxon>Gunneridae</taxon>
        <taxon>Pentapetalae</taxon>
        <taxon>rosids</taxon>
        <taxon>malvids</taxon>
        <taxon>Brassicales</taxon>
        <taxon>Brassicaceae</taxon>
        <taxon>Brassiceae</taxon>
        <taxon>Brassica</taxon>
    </lineage>
</organism>
<evidence type="ECO:0008006" key="6">
    <source>
        <dbReference type="Google" id="ProtNLM"/>
    </source>
</evidence>
<comment type="caution">
    <text evidence="4">The sequence shown here is derived from an EMBL/GenBank/DDBJ whole genome shotgun (WGS) entry which is preliminary data.</text>
</comment>
<comment type="similarity">
    <text evidence="1">Belongs to the PPR family. P subfamily.</text>
</comment>
<dbReference type="PANTHER" id="PTHR47941">
    <property type="entry name" value="PENTATRICOPEPTIDE REPEAT-CONTAINING PROTEIN 3, MITOCHONDRIAL"/>
    <property type="match status" value="1"/>
</dbReference>
<accession>A0A8S9GGU5</accession>
<dbReference type="Pfam" id="PF13041">
    <property type="entry name" value="PPR_2"/>
    <property type="match status" value="2"/>
</dbReference>
<dbReference type="InterPro" id="IPR002885">
    <property type="entry name" value="PPR_rpt"/>
</dbReference>
<gene>
    <name evidence="4" type="ORF">F2Q68_00029565</name>
</gene>
<dbReference type="EMBL" id="QGKW02002005">
    <property type="protein sequence ID" value="KAF2543597.1"/>
    <property type="molecule type" value="Genomic_DNA"/>
</dbReference>
<dbReference type="AlphaFoldDB" id="A0A8S9GGU5"/>
<protein>
    <recommendedName>
        <fullName evidence="6">Pentatricopeptide repeat-containing protein</fullName>
    </recommendedName>
</protein>
<reference evidence="4" key="1">
    <citation type="submission" date="2019-12" db="EMBL/GenBank/DDBJ databases">
        <title>Genome sequencing and annotation of Brassica cretica.</title>
        <authorList>
            <person name="Studholme D.J."/>
            <person name="Sarris P.F."/>
        </authorList>
    </citation>
    <scope>NUCLEOTIDE SEQUENCE</scope>
    <source>
        <strain evidence="4">PFS-001/15</strain>
        <tissue evidence="4">Leaf</tissue>
    </source>
</reference>
<dbReference type="Pfam" id="PF01535">
    <property type="entry name" value="PPR"/>
    <property type="match status" value="1"/>
</dbReference>
<name>A0A8S9GGU5_BRACR</name>
<evidence type="ECO:0000313" key="5">
    <source>
        <dbReference type="Proteomes" id="UP000712281"/>
    </source>
</evidence>
<evidence type="ECO:0000256" key="1">
    <source>
        <dbReference type="ARBA" id="ARBA00007626"/>
    </source>
</evidence>
<feature type="repeat" description="PPR" evidence="3">
    <location>
        <begin position="164"/>
        <end position="198"/>
    </location>
</feature>
<dbReference type="Gene3D" id="1.25.40.10">
    <property type="entry name" value="Tetratricopeptide repeat domain"/>
    <property type="match status" value="2"/>
</dbReference>
<dbReference type="PROSITE" id="PS51375">
    <property type="entry name" value="PPR"/>
    <property type="match status" value="3"/>
</dbReference>
<evidence type="ECO:0000256" key="2">
    <source>
        <dbReference type="ARBA" id="ARBA00022737"/>
    </source>
</evidence>
<dbReference type="NCBIfam" id="TIGR00756">
    <property type="entry name" value="PPR"/>
    <property type="match status" value="4"/>
</dbReference>
<feature type="repeat" description="PPR" evidence="3">
    <location>
        <begin position="126"/>
        <end position="156"/>
    </location>
</feature>